<dbReference type="Pfam" id="PF02875">
    <property type="entry name" value="Mur_ligase_C"/>
    <property type="match status" value="1"/>
</dbReference>
<proteinExistence type="inferred from homology"/>
<keyword evidence="7 8" id="KW-0131">Cell cycle</keyword>
<evidence type="ECO:0000256" key="4">
    <source>
        <dbReference type="ARBA" id="ARBA00022598"/>
    </source>
</evidence>
<comment type="similarity">
    <text evidence="7">Belongs to the MurCDEF family.</text>
</comment>
<dbReference type="AlphaFoldDB" id="A0A0G0UVK8"/>
<evidence type="ECO:0000256" key="1">
    <source>
        <dbReference type="ARBA" id="ARBA00004496"/>
    </source>
</evidence>
<comment type="catalytic activity">
    <reaction evidence="7 8">
        <text>UDP-N-acetyl-alpha-D-muramoyl-L-alanine + D-glutamate + ATP = UDP-N-acetyl-alpha-D-muramoyl-L-alanyl-D-glutamate + ADP + phosphate + H(+)</text>
        <dbReference type="Rhea" id="RHEA:16429"/>
        <dbReference type="ChEBI" id="CHEBI:15378"/>
        <dbReference type="ChEBI" id="CHEBI:29986"/>
        <dbReference type="ChEBI" id="CHEBI:30616"/>
        <dbReference type="ChEBI" id="CHEBI:43474"/>
        <dbReference type="ChEBI" id="CHEBI:83898"/>
        <dbReference type="ChEBI" id="CHEBI:83900"/>
        <dbReference type="ChEBI" id="CHEBI:456216"/>
        <dbReference type="EC" id="6.3.2.9"/>
    </reaction>
</comment>
<name>A0A0G0UVK8_9BACT</name>
<reference evidence="11 12" key="1">
    <citation type="journal article" date="2015" name="Nature">
        <title>rRNA introns, odd ribosomes, and small enigmatic genomes across a large radiation of phyla.</title>
        <authorList>
            <person name="Brown C.T."/>
            <person name="Hug L.A."/>
            <person name="Thomas B.C."/>
            <person name="Sharon I."/>
            <person name="Castelle C.J."/>
            <person name="Singh A."/>
            <person name="Wilkins M.J."/>
            <person name="Williams K.H."/>
            <person name="Banfield J.F."/>
        </authorList>
    </citation>
    <scope>NUCLEOTIDE SEQUENCE [LARGE SCALE GENOMIC DNA]</scope>
</reference>
<dbReference type="Gene3D" id="3.40.50.720">
    <property type="entry name" value="NAD(P)-binding Rossmann-like Domain"/>
    <property type="match status" value="1"/>
</dbReference>
<evidence type="ECO:0000313" key="12">
    <source>
        <dbReference type="Proteomes" id="UP000034190"/>
    </source>
</evidence>
<gene>
    <name evidence="7" type="primary">murD</name>
    <name evidence="11" type="ORF">UU43_C0004G0024</name>
</gene>
<dbReference type="PANTHER" id="PTHR43692">
    <property type="entry name" value="UDP-N-ACETYLMURAMOYLALANINE--D-GLUTAMATE LIGASE"/>
    <property type="match status" value="1"/>
</dbReference>
<dbReference type="GO" id="GO:0005524">
    <property type="term" value="F:ATP binding"/>
    <property type="evidence" value="ECO:0007669"/>
    <property type="project" value="UniProtKB-UniRule"/>
</dbReference>
<evidence type="ECO:0000256" key="8">
    <source>
        <dbReference type="RuleBase" id="RU003664"/>
    </source>
</evidence>
<evidence type="ECO:0000259" key="10">
    <source>
        <dbReference type="Pfam" id="PF08245"/>
    </source>
</evidence>
<dbReference type="Gene3D" id="3.40.1190.10">
    <property type="entry name" value="Mur-like, catalytic domain"/>
    <property type="match status" value="1"/>
</dbReference>
<keyword evidence="4 7" id="KW-0436">Ligase</keyword>
<dbReference type="SUPFAM" id="SSF51984">
    <property type="entry name" value="MurCD N-terminal domain"/>
    <property type="match status" value="1"/>
</dbReference>
<dbReference type="GO" id="GO:0005737">
    <property type="term" value="C:cytoplasm"/>
    <property type="evidence" value="ECO:0007669"/>
    <property type="project" value="UniProtKB-SubCell"/>
</dbReference>
<evidence type="ECO:0000256" key="2">
    <source>
        <dbReference type="ARBA" id="ARBA00004752"/>
    </source>
</evidence>
<dbReference type="InterPro" id="IPR004101">
    <property type="entry name" value="Mur_ligase_C"/>
</dbReference>
<keyword evidence="7 8" id="KW-0132">Cell division</keyword>
<dbReference type="InterPro" id="IPR013221">
    <property type="entry name" value="Mur_ligase_cen"/>
</dbReference>
<dbReference type="EMBL" id="LCAP01000004">
    <property type="protein sequence ID" value="KKR91576.1"/>
    <property type="molecule type" value="Genomic_DNA"/>
</dbReference>
<evidence type="ECO:0000256" key="5">
    <source>
        <dbReference type="ARBA" id="ARBA00022741"/>
    </source>
</evidence>
<organism evidence="11 12">
    <name type="scientific">Candidatus Falkowbacteria bacterium GW2011_GWA2_41_14</name>
    <dbReference type="NCBI Taxonomy" id="1618635"/>
    <lineage>
        <taxon>Bacteria</taxon>
        <taxon>Candidatus Falkowiibacteriota</taxon>
    </lineage>
</organism>
<comment type="pathway">
    <text evidence="2 7 8">Cell wall biogenesis; peptidoglycan biosynthesis.</text>
</comment>
<accession>A0A0G0UVK8</accession>
<protein>
    <recommendedName>
        <fullName evidence="7 8">UDP-N-acetylmuramoylalanine--D-glutamate ligase</fullName>
        <ecNumber evidence="7 8">6.3.2.9</ecNumber>
    </recommendedName>
    <alternativeName>
        <fullName evidence="7">D-glutamic acid-adding enzyme</fullName>
    </alternativeName>
    <alternativeName>
        <fullName evidence="7">UDP-N-acetylmuramoyl-L-alanyl-D-glutamate synthetase</fullName>
    </alternativeName>
</protein>
<dbReference type="Pfam" id="PF21799">
    <property type="entry name" value="MurD-like_N"/>
    <property type="match status" value="1"/>
</dbReference>
<evidence type="ECO:0000259" key="9">
    <source>
        <dbReference type="Pfam" id="PF02875"/>
    </source>
</evidence>
<dbReference type="PANTHER" id="PTHR43692:SF1">
    <property type="entry name" value="UDP-N-ACETYLMURAMOYLALANINE--D-GLUTAMATE LIGASE"/>
    <property type="match status" value="1"/>
</dbReference>
<dbReference type="Gene3D" id="3.90.190.20">
    <property type="entry name" value="Mur ligase, C-terminal domain"/>
    <property type="match status" value="1"/>
</dbReference>
<evidence type="ECO:0000313" key="11">
    <source>
        <dbReference type="EMBL" id="KKR91576.1"/>
    </source>
</evidence>
<feature type="binding site" evidence="7">
    <location>
        <begin position="119"/>
        <end position="125"/>
    </location>
    <ligand>
        <name>ATP</name>
        <dbReference type="ChEBI" id="CHEBI:30616"/>
    </ligand>
</feature>
<dbReference type="HAMAP" id="MF_00639">
    <property type="entry name" value="MurD"/>
    <property type="match status" value="1"/>
</dbReference>
<keyword evidence="7 8" id="KW-0133">Cell shape</keyword>
<evidence type="ECO:0000256" key="6">
    <source>
        <dbReference type="ARBA" id="ARBA00022840"/>
    </source>
</evidence>
<dbReference type="SUPFAM" id="SSF53244">
    <property type="entry name" value="MurD-like peptide ligases, peptide-binding domain"/>
    <property type="match status" value="1"/>
</dbReference>
<dbReference type="PATRIC" id="fig|1618635.3.peg.321"/>
<feature type="domain" description="Mur ligase C-terminal" evidence="9">
    <location>
        <begin position="329"/>
        <end position="452"/>
    </location>
</feature>
<dbReference type="GO" id="GO:0051301">
    <property type="term" value="P:cell division"/>
    <property type="evidence" value="ECO:0007669"/>
    <property type="project" value="UniProtKB-KW"/>
</dbReference>
<dbReference type="NCBIfam" id="TIGR01087">
    <property type="entry name" value="murD"/>
    <property type="match status" value="1"/>
</dbReference>
<sequence length="483" mass="52778">MLDFRGKKIVIMGLGVNGGGLGSARYFAVHGAKVLVTDTRTKQELSPSLAQLQRYKNIQYVLGGHREQDFVKADMIIKNPAVRDGSKYISIARKNHIPVETDMSIFMHLCPAPIIGVTGTKGKTTTATFISALLKAWDSRTIIAGNMRISPLDFLDSLLKKKGEYPWVVLELSSWHLDGVAHVGTSPKVAVITNIFEDHLDRYASFEDYVASKRLIIHSQAPDDIAVLNADNDITQSFASLSRGSVVWFSAHRLVQNQQGIFIHKGMIVERKKIQKKTVEKEIMPVRALPFPGDHIIADACAAIAVARVVGVPRALIKKVLKKASLPEGRMQVIAEKGGVCFMNDTTATVPGAALATLMSSDLKKKKGDIILICGGVSKNVQYTLYADAISRSCKAVILLSTGERETASEQLKKELSEISFHPIISAPSMDDAVRIACEYAIAGDCVLLSPAAASFGMFQNEFDRGDQFNVSIKKYCGEKTKK</sequence>
<feature type="domain" description="Mur ligase central" evidence="10">
    <location>
        <begin position="117"/>
        <end position="307"/>
    </location>
</feature>
<dbReference type="InterPro" id="IPR036615">
    <property type="entry name" value="Mur_ligase_C_dom_sf"/>
</dbReference>
<comment type="caution">
    <text evidence="11">The sequence shown here is derived from an EMBL/GenBank/DDBJ whole genome shotgun (WGS) entry which is preliminary data.</text>
</comment>
<dbReference type="SUPFAM" id="SSF53623">
    <property type="entry name" value="MurD-like peptide ligases, catalytic domain"/>
    <property type="match status" value="1"/>
</dbReference>
<keyword evidence="5 7" id="KW-0547">Nucleotide-binding</keyword>
<comment type="subcellular location">
    <subcellularLocation>
        <location evidence="1 7 8">Cytoplasm</location>
    </subcellularLocation>
</comment>
<dbReference type="GO" id="GO:0009252">
    <property type="term" value="P:peptidoglycan biosynthetic process"/>
    <property type="evidence" value="ECO:0007669"/>
    <property type="project" value="UniProtKB-UniRule"/>
</dbReference>
<dbReference type="Pfam" id="PF08245">
    <property type="entry name" value="Mur_ligase_M"/>
    <property type="match status" value="1"/>
</dbReference>
<keyword evidence="7 8" id="KW-0961">Cell wall biogenesis/degradation</keyword>
<dbReference type="InterPro" id="IPR036565">
    <property type="entry name" value="Mur-like_cat_sf"/>
</dbReference>
<dbReference type="UniPathway" id="UPA00219"/>
<keyword evidence="3 7" id="KW-0963">Cytoplasm</keyword>
<dbReference type="InterPro" id="IPR005762">
    <property type="entry name" value="MurD"/>
</dbReference>
<dbReference type="GO" id="GO:0071555">
    <property type="term" value="P:cell wall organization"/>
    <property type="evidence" value="ECO:0007669"/>
    <property type="project" value="UniProtKB-KW"/>
</dbReference>
<dbReference type="GO" id="GO:0008360">
    <property type="term" value="P:regulation of cell shape"/>
    <property type="evidence" value="ECO:0007669"/>
    <property type="project" value="UniProtKB-KW"/>
</dbReference>
<dbReference type="GO" id="GO:0008764">
    <property type="term" value="F:UDP-N-acetylmuramoylalanine-D-glutamate ligase activity"/>
    <property type="evidence" value="ECO:0007669"/>
    <property type="project" value="UniProtKB-UniRule"/>
</dbReference>
<evidence type="ECO:0000256" key="7">
    <source>
        <dbReference type="HAMAP-Rule" id="MF_00639"/>
    </source>
</evidence>
<comment type="function">
    <text evidence="7 8">Cell wall formation. Catalyzes the addition of glutamate to the nucleotide precursor UDP-N-acetylmuramoyl-L-alanine (UMA).</text>
</comment>
<evidence type="ECO:0000256" key="3">
    <source>
        <dbReference type="ARBA" id="ARBA00022490"/>
    </source>
</evidence>
<dbReference type="Proteomes" id="UP000034190">
    <property type="component" value="Unassembled WGS sequence"/>
</dbReference>
<dbReference type="EC" id="6.3.2.9" evidence="7 8"/>
<keyword evidence="7 8" id="KW-0573">Peptidoglycan synthesis</keyword>
<keyword evidence="6 7" id="KW-0067">ATP-binding</keyword>